<dbReference type="AlphaFoldDB" id="A0A1J5PKX4"/>
<proteinExistence type="predicted"/>
<accession>A0A1J5PKX4</accession>
<evidence type="ECO:0000313" key="1">
    <source>
        <dbReference type="EMBL" id="OIQ64181.1"/>
    </source>
</evidence>
<reference evidence="1" key="1">
    <citation type="submission" date="2016-10" db="EMBL/GenBank/DDBJ databases">
        <title>Sequence of Gallionella enrichment culture.</title>
        <authorList>
            <person name="Poehlein A."/>
            <person name="Muehling M."/>
            <person name="Daniel R."/>
        </authorList>
    </citation>
    <scope>NUCLEOTIDE SEQUENCE</scope>
</reference>
<gene>
    <name evidence="1" type="ORF">GALL_542690</name>
</gene>
<protein>
    <submittedName>
        <fullName evidence="1">Uncharacterized protein</fullName>
    </submittedName>
</protein>
<name>A0A1J5PKX4_9ZZZZ</name>
<sequence>MTIANGGQQCAGGDGANAGHGHQATAAFVGLGGLFEVAVVLGNPPIQFSHVAE</sequence>
<dbReference type="EMBL" id="MLJW01008348">
    <property type="protein sequence ID" value="OIQ64181.1"/>
    <property type="molecule type" value="Genomic_DNA"/>
</dbReference>
<organism evidence="1">
    <name type="scientific">mine drainage metagenome</name>
    <dbReference type="NCBI Taxonomy" id="410659"/>
    <lineage>
        <taxon>unclassified sequences</taxon>
        <taxon>metagenomes</taxon>
        <taxon>ecological metagenomes</taxon>
    </lineage>
</organism>
<comment type="caution">
    <text evidence="1">The sequence shown here is derived from an EMBL/GenBank/DDBJ whole genome shotgun (WGS) entry which is preliminary data.</text>
</comment>